<dbReference type="AlphaFoldDB" id="A0A1I1V0X0"/>
<dbReference type="RefSeq" id="WP_205407804.1">
    <property type="nucleotide sequence ID" value="NZ_FOMJ01000008.1"/>
</dbReference>
<evidence type="ECO:0000313" key="1">
    <source>
        <dbReference type="EMBL" id="SFD76687.1"/>
    </source>
</evidence>
<proteinExistence type="predicted"/>
<dbReference type="STRING" id="1123397.SAMN05660831_02283"/>
<dbReference type="EMBL" id="FOMJ01000008">
    <property type="protein sequence ID" value="SFD76687.1"/>
    <property type="molecule type" value="Genomic_DNA"/>
</dbReference>
<protein>
    <submittedName>
        <fullName evidence="1">Uncharacterized protein</fullName>
    </submittedName>
</protein>
<keyword evidence="2" id="KW-1185">Reference proteome</keyword>
<accession>A0A1I1V0X0</accession>
<evidence type="ECO:0000313" key="2">
    <source>
        <dbReference type="Proteomes" id="UP000198611"/>
    </source>
</evidence>
<sequence length="137" mass="14593">MSEQDLPEIELERDNLYREESYTDRRVGTLQRLVPVTADGEEDPDRDVVFTGQAQLMTPMGALPLSFEIPATTFQEALEGYNAAARQAMEQTVQELQEMQREQAGGLVMPGQGGGGGMGGMPGGGQGGGGFGGLQMP</sequence>
<reference evidence="1 2" key="1">
    <citation type="submission" date="2016-10" db="EMBL/GenBank/DDBJ databases">
        <authorList>
            <person name="de Groot N.N."/>
        </authorList>
    </citation>
    <scope>NUCLEOTIDE SEQUENCE [LARGE SCALE GENOMIC DNA]</scope>
    <source>
        <strain evidence="1 2">HL3</strain>
    </source>
</reference>
<name>A0A1I1V0X0_9GAMM</name>
<dbReference type="Proteomes" id="UP000198611">
    <property type="component" value="Unassembled WGS sequence"/>
</dbReference>
<organism evidence="1 2">
    <name type="scientific">Thiohalospira halophila DSM 15071</name>
    <dbReference type="NCBI Taxonomy" id="1123397"/>
    <lineage>
        <taxon>Bacteria</taxon>
        <taxon>Pseudomonadati</taxon>
        <taxon>Pseudomonadota</taxon>
        <taxon>Gammaproteobacteria</taxon>
        <taxon>Thiohalospirales</taxon>
        <taxon>Thiohalospiraceae</taxon>
        <taxon>Thiohalospira</taxon>
    </lineage>
</organism>
<gene>
    <name evidence="1" type="ORF">SAMN05660831_02283</name>
</gene>